<keyword evidence="7" id="KW-1185">Reference proteome</keyword>
<dbReference type="RefSeq" id="WP_159756003.1">
    <property type="nucleotide sequence ID" value="NZ_WUQX01000001.1"/>
</dbReference>
<evidence type="ECO:0000313" key="6">
    <source>
        <dbReference type="EMBL" id="MXP78820.1"/>
    </source>
</evidence>
<dbReference type="Pfam" id="PF18657">
    <property type="entry name" value="YDG"/>
    <property type="match status" value="1"/>
</dbReference>
<proteinExistence type="predicted"/>
<feature type="domain" description="YDG" evidence="5">
    <location>
        <begin position="642"/>
        <end position="721"/>
    </location>
</feature>
<reference evidence="6 7" key="1">
    <citation type="submission" date="2019-12" db="EMBL/GenBank/DDBJ databases">
        <title>Sporaefaciens musculi gen. nov., sp. nov., a novel bacterium isolated from the caecum of an obese mouse.</title>
        <authorList>
            <person name="Rasmussen T.S."/>
            <person name="Streidl T."/>
            <person name="Hitch T.C.A."/>
            <person name="Wortmann E."/>
            <person name="Deptula P."/>
            <person name="Hansen M."/>
            <person name="Nielsen D.S."/>
            <person name="Clavel T."/>
            <person name="Vogensen F.K."/>
        </authorList>
    </citation>
    <scope>NUCLEOTIDE SEQUENCE [LARGE SCALE GENOMIC DNA]</scope>
    <source>
        <strain evidence="6 7">WCA-9-b2</strain>
    </source>
</reference>
<feature type="chain" id="PRO_5031422886" evidence="3">
    <location>
        <begin position="30"/>
        <end position="1424"/>
    </location>
</feature>
<feature type="region of interest" description="Disordered" evidence="1">
    <location>
        <begin position="1295"/>
        <end position="1374"/>
    </location>
</feature>
<feature type="domain" description="GH29D-like beta-sandwich" evidence="4">
    <location>
        <begin position="978"/>
        <end position="1042"/>
    </location>
</feature>
<evidence type="ECO:0000256" key="3">
    <source>
        <dbReference type="SAM" id="SignalP"/>
    </source>
</evidence>
<feature type="domain" description="GH29D-like beta-sandwich" evidence="4">
    <location>
        <begin position="1062"/>
        <end position="1129"/>
    </location>
</feature>
<dbReference type="InterPro" id="IPR059177">
    <property type="entry name" value="GH29D-like_dom"/>
</dbReference>
<keyword evidence="2" id="KW-0812">Transmembrane</keyword>
<evidence type="ECO:0000259" key="4">
    <source>
        <dbReference type="Pfam" id="PF13290"/>
    </source>
</evidence>
<dbReference type="InterPro" id="IPR041248">
    <property type="entry name" value="YDG"/>
</dbReference>
<keyword evidence="3" id="KW-0732">Signal</keyword>
<feature type="signal peptide" evidence="3">
    <location>
        <begin position="1"/>
        <end position="29"/>
    </location>
</feature>
<evidence type="ECO:0000256" key="1">
    <source>
        <dbReference type="SAM" id="MobiDB-lite"/>
    </source>
</evidence>
<comment type="caution">
    <text evidence="6">The sequence shown here is derived from an EMBL/GenBank/DDBJ whole genome shotgun (WGS) entry which is preliminary data.</text>
</comment>
<keyword evidence="2" id="KW-1133">Transmembrane helix</keyword>
<evidence type="ECO:0000259" key="5">
    <source>
        <dbReference type="Pfam" id="PF18657"/>
    </source>
</evidence>
<sequence length="1424" mass="150790">MMGRKKLKSLAAFLATMSASFFIPLVVNAGDCTSISATECIGGCNGHVISQANGNHTKRIQVSGGRHTITLDNVAIDTSSATDEADQFSAFDITGDATVELILIGDNTLKSFEGYAGLHIPSGSYLTIKGDGNLRADGGVNGAGIGSQGIDGASGQITIATGKTSTITANGGDAAAGIGGGQGGGCGKIIIESGNVKAKGGDGYTVTNPTTNVTSKVAGGTGIGTGGGGVGGGDIVLKGGEITAIGGMSNDDPQRNGIDCQKLSSDGGSANLYSNSPISDTTNIDDFNGVVWLMVEETTGSGVYKTVSGNVYGNAVLDKDLKDISITIRSGCSLTIPSNTKVTISGTGSIMGDTSTSIINADNLIVAGKVILSPDIEKKVTLDKKDIAITNPNLVYTGKDLGHTDKNSNEEAYKIISPRHDNGTTYTVDETGWVPHYYKNGLLVDKIQNAGTYNVIYKNTNPNANYSDFSFNITVEKRQLESSMVKDIDDVLFTGSAQQPKVTLTYNNKELVEGVDYQPLTSNSYSNNIEVGDNTATVTIDASANGNFLGSVEKKFSIKPAVLLEENVTITPETTVYNGKKQEPTIQVLLEDGSEMDKDNYTVTASTDNFTDATGSEPIVFTIEGKGNFSGKITKNYTISEAPLTITKIKPKDRQYNGSKEVEIEEVQFTGLLGTDKPSDITLESKGLVESENVNESGYSTITFDEFKLGGEKGKNYVVQSPLPGEAIVLDKPVIISQADAPATPDIKCTYEVSATYPGKFVGTMSVANAADGAEYQYRWKAKDSEEFTEWQTDNVFDNIVPGETWIVEAQSVGNENIKQSEIGQAEITFEKLTESRVPEGITMEFALNKDGETYTATVLPELPELEYFIGKSDEVPGDDDYLSAESGRNPHMKTDCEAATEYTAYVRFKETATHKASEPTKVTGVTETLVVKEPTISLVRNESSDESDNKGDANNEDSNEEANAKESSADDITLNDNEYLETGKVKITCKTKGATIYYTTDGTDPTDQDNEYTGPFEISNKGETTIKAFAIKDGREDSPTASATFIRRLLNVETPIITPEDGESFTGSTLVTIECPTEGADIYYTTDGSDPDPTNKKQKYKEPFRINTSTTINAIGVMKDMDPSEMATSSLEKLESTVNVYSSLISFATTGEDAQNNPISDELMEKLGTKDKKVASESIVAQLTSELSVIGSNGDFTYDRMRFYDLVLKVKVDSEPLRDATADDFSEGGLTVTVPYPEGTSLEANDFAIAHMFGSGENTGKIETWQNITVTKTPSGLQFTVTSASPLAIAWTTAVPNGPNSNNVSGGDNVVDPDDPNGDGQGDNQGDGQGDNQGDGQGDNQGDVTVTANPRDGGTGDGTTTDNSNGTGTGTGAAADAVKSAAASLLPKTGDTSKLIVWVVLAVACVAVIVGIQIKSKKGNRKK</sequence>
<accession>A0A7X3SLU8</accession>
<dbReference type="EMBL" id="WUQX01000001">
    <property type="protein sequence ID" value="MXP78820.1"/>
    <property type="molecule type" value="Genomic_DNA"/>
</dbReference>
<dbReference type="Proteomes" id="UP000460412">
    <property type="component" value="Unassembled WGS sequence"/>
</dbReference>
<gene>
    <name evidence="6" type="ORF">GN277_26800</name>
</gene>
<evidence type="ECO:0000256" key="2">
    <source>
        <dbReference type="SAM" id="Phobius"/>
    </source>
</evidence>
<feature type="transmembrane region" description="Helical" evidence="2">
    <location>
        <begin position="1396"/>
        <end position="1415"/>
    </location>
</feature>
<feature type="compositionally biased region" description="Low complexity" evidence="1">
    <location>
        <begin position="1296"/>
        <end position="1311"/>
    </location>
</feature>
<feature type="compositionally biased region" description="Low complexity" evidence="1">
    <location>
        <begin position="1359"/>
        <end position="1374"/>
    </location>
</feature>
<feature type="region of interest" description="Disordered" evidence="1">
    <location>
        <begin position="937"/>
        <end position="975"/>
    </location>
</feature>
<dbReference type="Pfam" id="PF13290">
    <property type="entry name" value="CHB_HEX_C_1"/>
    <property type="match status" value="2"/>
</dbReference>
<feature type="compositionally biased region" description="Gly residues" evidence="1">
    <location>
        <begin position="1320"/>
        <end position="1340"/>
    </location>
</feature>
<organism evidence="6 7">
    <name type="scientific">Sporofaciens musculi</name>
    <dbReference type="NCBI Taxonomy" id="2681861"/>
    <lineage>
        <taxon>Bacteria</taxon>
        <taxon>Bacillati</taxon>
        <taxon>Bacillota</taxon>
        <taxon>Clostridia</taxon>
        <taxon>Lachnospirales</taxon>
        <taxon>Lachnospiraceae</taxon>
        <taxon>Sporofaciens</taxon>
    </lineage>
</organism>
<name>A0A7X3SLU8_9FIRM</name>
<evidence type="ECO:0000313" key="7">
    <source>
        <dbReference type="Proteomes" id="UP000460412"/>
    </source>
</evidence>
<protein>
    <submittedName>
        <fullName evidence="6">Uncharacterized protein</fullName>
    </submittedName>
</protein>
<keyword evidence="2" id="KW-0472">Membrane</keyword>